<reference evidence="2 3" key="1">
    <citation type="journal article" date="2014" name="Genome Announc.">
        <title>Genome Sequence of the Microsporidian Species Nematocida sp1 Strain ERTm6 (ATCC PRA-372).</title>
        <authorList>
            <person name="Bakowski M.A."/>
            <person name="Priest M."/>
            <person name="Young S."/>
            <person name="Cuomo C.A."/>
            <person name="Troemel E.R."/>
        </authorList>
    </citation>
    <scope>NUCLEOTIDE SEQUENCE [LARGE SCALE GENOMIC DNA]</scope>
    <source>
        <strain evidence="2 3">ERTm6</strain>
    </source>
</reference>
<organism evidence="2 3">
    <name type="scientific">Nematocida ausubeli (strain ATCC PRA-371 / ERTm2)</name>
    <name type="common">Nematode killer fungus</name>
    <dbReference type="NCBI Taxonomy" id="1913371"/>
    <lineage>
        <taxon>Eukaryota</taxon>
        <taxon>Fungi</taxon>
        <taxon>Fungi incertae sedis</taxon>
        <taxon>Microsporidia</taxon>
        <taxon>Nematocida</taxon>
    </lineage>
</organism>
<evidence type="ECO:0000256" key="1">
    <source>
        <dbReference type="SAM" id="MobiDB-lite"/>
    </source>
</evidence>
<proteinExistence type="predicted"/>
<feature type="compositionally biased region" description="Acidic residues" evidence="1">
    <location>
        <begin position="554"/>
        <end position="564"/>
    </location>
</feature>
<gene>
    <name evidence="2" type="ORF">NESG_01354</name>
</gene>
<keyword evidence="3" id="KW-1185">Reference proteome</keyword>
<protein>
    <submittedName>
        <fullName evidence="2">Uncharacterized protein</fullName>
    </submittedName>
</protein>
<name>A0A086J269_NEMA1</name>
<feature type="compositionally biased region" description="Basic and acidic residues" evidence="1">
    <location>
        <begin position="511"/>
        <end position="533"/>
    </location>
</feature>
<evidence type="ECO:0000313" key="2">
    <source>
        <dbReference type="EMBL" id="KFG26237.1"/>
    </source>
</evidence>
<accession>A0A086J269</accession>
<dbReference type="EMBL" id="AKIJ01000003">
    <property type="protein sequence ID" value="KFG26237.1"/>
    <property type="molecule type" value="Genomic_DNA"/>
</dbReference>
<dbReference type="GeneID" id="77676327"/>
<dbReference type="AlphaFoldDB" id="A0A086J269"/>
<dbReference type="HOGENOM" id="CLU_483192_0_0_1"/>
<feature type="region of interest" description="Disordered" evidence="1">
    <location>
        <begin position="511"/>
        <end position="564"/>
    </location>
</feature>
<dbReference type="Proteomes" id="UP000054524">
    <property type="component" value="Unassembled WGS sequence"/>
</dbReference>
<evidence type="ECO:0000313" key="3">
    <source>
        <dbReference type="Proteomes" id="UP000054524"/>
    </source>
</evidence>
<sequence>MDLQERAIIVAVQLKTATYAKDRLSSLNEALEIVKEDNLIGGTEFIDPLAALLLSTPDTFPPEVPHIFKVLNKIFSEKNGREFSNIFISKIGVDNIIRLLMDPMSDKLDDVRNTISMLIKHNKALITTGILESNKLSLLIEEAFLGREVILEALVEIGKDSAAFRKLLIFNGFVDELMRIGIGKNRALARCGIKSLAQLMNSDIAIVNYFFELRWKEWVEVSMKNHPEYTLKLLYAFASYPRHRIHLTPFADLIFSTRDMAALYLLSYTDVPHEKWLNFLNKSQLSSTPVTCACKLNFILGIYANLAQKIPMQLESISIGTFEYFGLISNYSIIINDAEMDEFLSFLNKVPSMSFSCALLAIKTAVCIGLRNGSDKVFSPEILFTLREHLQNDSLSQDIRILIGFWLFLAYTKLKNTPSLVHSLFNDIDETIVPLAQRLLTSLTHSLYNSRCQEKECNRCYLPQLSIPNILPQSISLLTQTAWLPLTMHSFVLFAFAEFFSCSVPMPTYRQKEEAPPEEKLPEKKTVTEEKTFPENTHSSVVSIEKEAYSQDIPENESSEIYDL</sequence>
<dbReference type="RefSeq" id="XP_052904792.1">
    <property type="nucleotide sequence ID" value="XM_053048987.1"/>
</dbReference>
<comment type="caution">
    <text evidence="2">The sequence shown here is derived from an EMBL/GenBank/DDBJ whole genome shotgun (WGS) entry which is preliminary data.</text>
</comment>